<evidence type="ECO:0000313" key="1">
    <source>
        <dbReference type="EMBL" id="KAJ8034409.1"/>
    </source>
</evidence>
<accession>A0A9Q1H5W1</accession>
<dbReference type="InterPro" id="IPR037936">
    <property type="entry name" value="UNC5A-D"/>
</dbReference>
<comment type="caution">
    <text evidence="1">The sequence shown here is derived from an EMBL/GenBank/DDBJ whole genome shotgun (WGS) entry which is preliminary data.</text>
</comment>
<evidence type="ECO:0000313" key="2">
    <source>
        <dbReference type="Proteomes" id="UP001152320"/>
    </source>
</evidence>
<organism evidence="1 2">
    <name type="scientific">Holothuria leucospilota</name>
    <name type="common">Black long sea cucumber</name>
    <name type="synonym">Mertensiothuria leucospilota</name>
    <dbReference type="NCBI Taxonomy" id="206669"/>
    <lineage>
        <taxon>Eukaryota</taxon>
        <taxon>Metazoa</taxon>
        <taxon>Echinodermata</taxon>
        <taxon>Eleutherozoa</taxon>
        <taxon>Echinozoa</taxon>
        <taxon>Holothuroidea</taxon>
        <taxon>Aspidochirotacea</taxon>
        <taxon>Aspidochirotida</taxon>
        <taxon>Holothuriidae</taxon>
        <taxon>Holothuria</taxon>
    </lineage>
</organism>
<keyword evidence="2" id="KW-1185">Reference proteome</keyword>
<gene>
    <name evidence="1" type="ORF">HOLleu_21233</name>
</gene>
<dbReference type="AlphaFoldDB" id="A0A9Q1H5W1"/>
<dbReference type="EMBL" id="JAIZAY010000010">
    <property type="protein sequence ID" value="KAJ8034409.1"/>
    <property type="molecule type" value="Genomic_DNA"/>
</dbReference>
<dbReference type="PANTHER" id="PTHR12582:SF41">
    <property type="entry name" value="UNC5C-LIKE PROTEIN"/>
    <property type="match status" value="1"/>
</dbReference>
<sequence>MFDTLIYFNVLNNILHFSQSHLLEGQYKGLKEVQETSTTEGKRFELRDTGIVLEIPQEAIEDEKFPKSVGMRIIPSRKVEDEVISFCSNSSVAVELFPSGFKLRQAAKLYLPHCLVFKETKERGAKIFINHEKGSPSPWKKKEDNGYTLKDDACIISLLQLCCVKYSIDDAAVKGKKITVYTAAKKVVRSREHAEVEVGYHSDIPDGGELLRMNPHFVVDTRKTVLFMEDRKSPLKVSLESIATPKWECIFPKEKQREITFKTIASSMEHSHLYILQNTNSGDGSVHCIFQAWQKTFPRETLALTGNQQV</sequence>
<dbReference type="Proteomes" id="UP001152320">
    <property type="component" value="Chromosome 10"/>
</dbReference>
<name>A0A9Q1H5W1_HOLLE</name>
<proteinExistence type="predicted"/>
<dbReference type="PANTHER" id="PTHR12582">
    <property type="entry name" value="NETRIN RECEPTOR UNC5"/>
    <property type="match status" value="1"/>
</dbReference>
<reference evidence="1" key="1">
    <citation type="submission" date="2021-10" db="EMBL/GenBank/DDBJ databases">
        <title>Tropical sea cucumber genome reveals ecological adaptation and Cuvierian tubules defense mechanism.</title>
        <authorList>
            <person name="Chen T."/>
        </authorList>
    </citation>
    <scope>NUCLEOTIDE SEQUENCE</scope>
    <source>
        <strain evidence="1">Nanhai2018</strain>
        <tissue evidence="1">Muscle</tissue>
    </source>
</reference>
<protein>
    <submittedName>
        <fullName evidence="1">Uncharacterized protein</fullName>
    </submittedName>
</protein>
<dbReference type="GO" id="GO:0005042">
    <property type="term" value="F:netrin receptor activity"/>
    <property type="evidence" value="ECO:0007669"/>
    <property type="project" value="InterPro"/>
</dbReference>
<dbReference type="Gene3D" id="2.60.220.30">
    <property type="match status" value="1"/>
</dbReference>
<dbReference type="GO" id="GO:0016020">
    <property type="term" value="C:membrane"/>
    <property type="evidence" value="ECO:0007669"/>
    <property type="project" value="InterPro"/>
</dbReference>